<evidence type="ECO:0000313" key="9">
    <source>
        <dbReference type="Proteomes" id="UP001497744"/>
    </source>
</evidence>
<feature type="domain" description="Fe-S hydro-lyase tartrate dehydratase alpha-type catalytic" evidence="7">
    <location>
        <begin position="116"/>
        <end position="212"/>
    </location>
</feature>
<gene>
    <name evidence="8" type="ORF">BcabD6B2_35560</name>
</gene>
<evidence type="ECO:0000256" key="4">
    <source>
        <dbReference type="ARBA" id="ARBA00023004"/>
    </source>
</evidence>
<dbReference type="AlphaFoldDB" id="A0AAV4LY96"/>
<keyword evidence="5" id="KW-0411">Iron-sulfur</keyword>
<dbReference type="EMBL" id="BPLF01000003">
    <property type="protein sequence ID" value="GIX64121.1"/>
    <property type="molecule type" value="Genomic_DNA"/>
</dbReference>
<dbReference type="PANTHER" id="PTHR30389">
    <property type="entry name" value="FUMARATE HYDRATASE-RELATED"/>
    <property type="match status" value="1"/>
</dbReference>
<keyword evidence="6" id="KW-0456">Lyase</keyword>
<dbReference type="InterPro" id="IPR051208">
    <property type="entry name" value="Class-I_Fumarase/Tartrate_DH"/>
</dbReference>
<dbReference type="PANTHER" id="PTHR30389:SF0">
    <property type="entry name" value="FUMARATE HYDRATASE CLASS I, AEROBIC"/>
    <property type="match status" value="1"/>
</dbReference>
<protein>
    <submittedName>
        <fullName evidence="8">Fumarate hydratase</fullName>
    </submittedName>
</protein>
<keyword evidence="3" id="KW-0479">Metal-binding</keyword>
<name>A0AAV4LY96_BABCB</name>
<reference evidence="8 9" key="1">
    <citation type="submission" date="2021-06" db="EMBL/GenBank/DDBJ databases">
        <title>Genome sequence of Babesia caballi.</title>
        <authorList>
            <person name="Yamagishi J."/>
            <person name="Kidaka T."/>
            <person name="Ochi A."/>
        </authorList>
    </citation>
    <scope>NUCLEOTIDE SEQUENCE [LARGE SCALE GENOMIC DNA]</scope>
    <source>
        <strain evidence="8">USDA-D6B2</strain>
    </source>
</reference>
<evidence type="ECO:0000259" key="7">
    <source>
        <dbReference type="Pfam" id="PF05681"/>
    </source>
</evidence>
<keyword evidence="2" id="KW-0004">4Fe-4S</keyword>
<dbReference type="Pfam" id="PF05681">
    <property type="entry name" value="Fumerase"/>
    <property type="match status" value="1"/>
</dbReference>
<evidence type="ECO:0000256" key="6">
    <source>
        <dbReference type="ARBA" id="ARBA00023239"/>
    </source>
</evidence>
<dbReference type="InterPro" id="IPR004646">
    <property type="entry name" value="Fe-S_hydro-lyase_TtdA-typ_cat"/>
</dbReference>
<dbReference type="GeneID" id="94195602"/>
<dbReference type="GO" id="GO:0051539">
    <property type="term" value="F:4 iron, 4 sulfur cluster binding"/>
    <property type="evidence" value="ECO:0007669"/>
    <property type="project" value="UniProtKB-KW"/>
</dbReference>
<keyword evidence="4" id="KW-0408">Iron</keyword>
<evidence type="ECO:0000313" key="8">
    <source>
        <dbReference type="EMBL" id="GIX64121.1"/>
    </source>
</evidence>
<evidence type="ECO:0000256" key="2">
    <source>
        <dbReference type="ARBA" id="ARBA00022485"/>
    </source>
</evidence>
<dbReference type="GO" id="GO:0016829">
    <property type="term" value="F:lyase activity"/>
    <property type="evidence" value="ECO:0007669"/>
    <property type="project" value="UniProtKB-KW"/>
</dbReference>
<keyword evidence="9" id="KW-1185">Reference proteome</keyword>
<dbReference type="GO" id="GO:0046872">
    <property type="term" value="F:metal ion binding"/>
    <property type="evidence" value="ECO:0007669"/>
    <property type="project" value="UniProtKB-KW"/>
</dbReference>
<sequence>MLQHASLIRAARSAVLRSVRPAWSLRRHMGPCKGCKCFATEAAGPCARQPPQAAETPKFDQRFVDPLKKAGSTDGYEFERLDDLSALIKLVDVAVPSLSRGASAKMLVVPSEAIEKLTERAFVEIMHFLRTEHLRQLRGILDDEEASNNDRFVAMQLIKNACVASGGVLPGCQDTGTAIVIGKRGNLVFSENDEAAIAKGVYNAYVKRKFRYGSL</sequence>
<accession>A0AAV4LY96</accession>
<dbReference type="Proteomes" id="UP001497744">
    <property type="component" value="Unassembled WGS sequence"/>
</dbReference>
<organism evidence="8 9">
    <name type="scientific">Babesia caballi</name>
    <dbReference type="NCBI Taxonomy" id="5871"/>
    <lineage>
        <taxon>Eukaryota</taxon>
        <taxon>Sar</taxon>
        <taxon>Alveolata</taxon>
        <taxon>Apicomplexa</taxon>
        <taxon>Aconoidasida</taxon>
        <taxon>Piroplasmida</taxon>
        <taxon>Babesiidae</taxon>
        <taxon>Babesia</taxon>
    </lineage>
</organism>
<evidence type="ECO:0000256" key="1">
    <source>
        <dbReference type="ARBA" id="ARBA00008876"/>
    </source>
</evidence>
<dbReference type="RefSeq" id="XP_067716190.1">
    <property type="nucleotide sequence ID" value="XM_067860089.1"/>
</dbReference>
<comment type="caution">
    <text evidence="8">The sequence shown here is derived from an EMBL/GenBank/DDBJ whole genome shotgun (WGS) entry which is preliminary data.</text>
</comment>
<proteinExistence type="inferred from homology"/>
<comment type="similarity">
    <text evidence="1">Belongs to the class-I fumarase family.</text>
</comment>
<evidence type="ECO:0000256" key="3">
    <source>
        <dbReference type="ARBA" id="ARBA00022723"/>
    </source>
</evidence>
<evidence type="ECO:0000256" key="5">
    <source>
        <dbReference type="ARBA" id="ARBA00023014"/>
    </source>
</evidence>